<dbReference type="AlphaFoldDB" id="A0A9P5GSB4"/>
<keyword evidence="2" id="KW-1185">Reference proteome</keyword>
<dbReference type="OrthoDB" id="4361952at2759"/>
<evidence type="ECO:0000313" key="2">
    <source>
        <dbReference type="Proteomes" id="UP000701341"/>
    </source>
</evidence>
<accession>A0A9P5GSB4</accession>
<evidence type="ECO:0000313" key="1">
    <source>
        <dbReference type="EMBL" id="KAF7528649.1"/>
    </source>
</evidence>
<proteinExistence type="predicted"/>
<comment type="caution">
    <text evidence="1">The sequence shown here is derived from an EMBL/GenBank/DDBJ whole genome shotgun (WGS) entry which is preliminary data.</text>
</comment>
<gene>
    <name evidence="1" type="ORF">PCG10_010184</name>
</gene>
<protein>
    <submittedName>
        <fullName evidence="1">Uncharacterized protein</fullName>
    </submittedName>
</protein>
<dbReference type="Proteomes" id="UP000701341">
    <property type="component" value="Unassembled WGS sequence"/>
</dbReference>
<reference evidence="1" key="1">
    <citation type="submission" date="2020-02" db="EMBL/GenBank/DDBJ databases">
        <authorList>
            <person name="Lichtner F.J."/>
        </authorList>
    </citation>
    <scope>NUCLEOTIDE SEQUENCE</scope>
    <source>
        <strain evidence="1">G10</strain>
    </source>
</reference>
<organism evidence="1 2">
    <name type="scientific">Penicillium crustosum</name>
    <name type="common">Blue mold fungus</name>
    <dbReference type="NCBI Taxonomy" id="36656"/>
    <lineage>
        <taxon>Eukaryota</taxon>
        <taxon>Fungi</taxon>
        <taxon>Dikarya</taxon>
        <taxon>Ascomycota</taxon>
        <taxon>Pezizomycotina</taxon>
        <taxon>Eurotiomycetes</taxon>
        <taxon>Eurotiomycetidae</taxon>
        <taxon>Eurotiales</taxon>
        <taxon>Aspergillaceae</taxon>
        <taxon>Penicillium</taxon>
    </lineage>
</organism>
<sequence length="106" mass="12194">MGKTKFRLEDLPLEKRLGITRYNRDDCNAAIRGQKIPRGLGLKVQRFAVIRGIRHHNGFAHELRGVVPEFTRALKDKRAMYNISALFFESADLSLPPNAINYLEDR</sequence>
<name>A0A9P5GSB4_PENCR</name>
<dbReference type="EMBL" id="JAAOZQ010000009">
    <property type="protein sequence ID" value="KAF7528649.1"/>
    <property type="molecule type" value="Genomic_DNA"/>
</dbReference>